<dbReference type="InterPro" id="IPR036291">
    <property type="entry name" value="NAD(P)-bd_dom_sf"/>
</dbReference>
<dbReference type="SUPFAM" id="SSF51735">
    <property type="entry name" value="NAD(P)-binding Rossmann-fold domains"/>
    <property type="match status" value="1"/>
</dbReference>
<evidence type="ECO:0000259" key="7">
    <source>
        <dbReference type="SMART" id="SM00829"/>
    </source>
</evidence>
<dbReference type="AlphaFoldDB" id="A0A0C3SFF2"/>
<dbReference type="Pfam" id="PF08240">
    <property type="entry name" value="ADH_N"/>
    <property type="match status" value="1"/>
</dbReference>
<proteinExistence type="inferred from homology"/>
<evidence type="ECO:0000313" key="8">
    <source>
        <dbReference type="EMBL" id="KIP11980.1"/>
    </source>
</evidence>
<dbReference type="Proteomes" id="UP000053257">
    <property type="component" value="Unassembled WGS sequence"/>
</dbReference>
<name>A0A0C3SFF2_PHLG1</name>
<evidence type="ECO:0000256" key="5">
    <source>
        <dbReference type="ARBA" id="ARBA00023002"/>
    </source>
</evidence>
<evidence type="ECO:0000256" key="3">
    <source>
        <dbReference type="ARBA" id="ARBA00022723"/>
    </source>
</evidence>
<evidence type="ECO:0000256" key="4">
    <source>
        <dbReference type="ARBA" id="ARBA00022833"/>
    </source>
</evidence>
<dbReference type="Pfam" id="PF00107">
    <property type="entry name" value="ADH_zinc_N"/>
    <property type="match status" value="1"/>
</dbReference>
<dbReference type="SMART" id="SM00829">
    <property type="entry name" value="PKS_ER"/>
    <property type="match status" value="1"/>
</dbReference>
<dbReference type="PANTHER" id="PTHR42940:SF8">
    <property type="entry name" value="VACUOLAR PROTEIN SORTING-ASSOCIATED PROTEIN 11"/>
    <property type="match status" value="1"/>
</dbReference>
<dbReference type="InterPro" id="IPR013154">
    <property type="entry name" value="ADH-like_N"/>
</dbReference>
<comment type="similarity">
    <text evidence="2 6">Belongs to the zinc-containing alcohol dehydrogenase family.</text>
</comment>
<keyword evidence="9" id="KW-1185">Reference proteome</keyword>
<keyword evidence="3 6" id="KW-0479">Metal-binding</keyword>
<dbReference type="GO" id="GO:0004022">
    <property type="term" value="F:alcohol dehydrogenase (NAD+) activity"/>
    <property type="evidence" value="ECO:0007669"/>
    <property type="project" value="TreeGrafter"/>
</dbReference>
<keyword evidence="4 6" id="KW-0862">Zinc</keyword>
<dbReference type="InterPro" id="IPR020843">
    <property type="entry name" value="ER"/>
</dbReference>
<dbReference type="InterPro" id="IPR013149">
    <property type="entry name" value="ADH-like_C"/>
</dbReference>
<accession>A0A0C3SFF2</accession>
<evidence type="ECO:0000256" key="1">
    <source>
        <dbReference type="ARBA" id="ARBA00001947"/>
    </source>
</evidence>
<dbReference type="InterPro" id="IPR011032">
    <property type="entry name" value="GroES-like_sf"/>
</dbReference>
<dbReference type="PANTHER" id="PTHR42940">
    <property type="entry name" value="ALCOHOL DEHYDROGENASE 1-RELATED"/>
    <property type="match status" value="1"/>
</dbReference>
<evidence type="ECO:0000313" key="9">
    <source>
        <dbReference type="Proteomes" id="UP000053257"/>
    </source>
</evidence>
<evidence type="ECO:0000256" key="6">
    <source>
        <dbReference type="RuleBase" id="RU361277"/>
    </source>
</evidence>
<evidence type="ECO:0000256" key="2">
    <source>
        <dbReference type="ARBA" id="ARBA00008072"/>
    </source>
</evidence>
<comment type="cofactor">
    <cofactor evidence="1 6">
        <name>Zn(2+)</name>
        <dbReference type="ChEBI" id="CHEBI:29105"/>
    </cofactor>
</comment>
<keyword evidence="5" id="KW-0560">Oxidoreductase</keyword>
<organism evidence="8 9">
    <name type="scientific">Phlebiopsis gigantea (strain 11061_1 CR5-6)</name>
    <name type="common">White-rot fungus</name>
    <name type="synonym">Peniophora gigantea</name>
    <dbReference type="NCBI Taxonomy" id="745531"/>
    <lineage>
        <taxon>Eukaryota</taxon>
        <taxon>Fungi</taxon>
        <taxon>Dikarya</taxon>
        <taxon>Basidiomycota</taxon>
        <taxon>Agaricomycotina</taxon>
        <taxon>Agaricomycetes</taxon>
        <taxon>Polyporales</taxon>
        <taxon>Phanerochaetaceae</taxon>
        <taxon>Phlebiopsis</taxon>
    </lineage>
</organism>
<dbReference type="Gene3D" id="3.40.50.720">
    <property type="entry name" value="NAD(P)-binding Rossmann-like Domain"/>
    <property type="match status" value="1"/>
</dbReference>
<dbReference type="STRING" id="745531.A0A0C3SFF2"/>
<reference evidence="8 9" key="1">
    <citation type="journal article" date="2014" name="PLoS Genet.">
        <title>Analysis of the Phlebiopsis gigantea genome, transcriptome and secretome provides insight into its pioneer colonization strategies of wood.</title>
        <authorList>
            <person name="Hori C."/>
            <person name="Ishida T."/>
            <person name="Igarashi K."/>
            <person name="Samejima M."/>
            <person name="Suzuki H."/>
            <person name="Master E."/>
            <person name="Ferreira P."/>
            <person name="Ruiz-Duenas F.J."/>
            <person name="Held B."/>
            <person name="Canessa P."/>
            <person name="Larrondo L.F."/>
            <person name="Schmoll M."/>
            <person name="Druzhinina I.S."/>
            <person name="Kubicek C.P."/>
            <person name="Gaskell J.A."/>
            <person name="Kersten P."/>
            <person name="St John F."/>
            <person name="Glasner J."/>
            <person name="Sabat G."/>
            <person name="Splinter BonDurant S."/>
            <person name="Syed K."/>
            <person name="Yadav J."/>
            <person name="Mgbeahuruike A.C."/>
            <person name="Kovalchuk A."/>
            <person name="Asiegbu F.O."/>
            <person name="Lackner G."/>
            <person name="Hoffmeister D."/>
            <person name="Rencoret J."/>
            <person name="Gutierrez A."/>
            <person name="Sun H."/>
            <person name="Lindquist E."/>
            <person name="Barry K."/>
            <person name="Riley R."/>
            <person name="Grigoriev I.V."/>
            <person name="Henrissat B."/>
            <person name="Kues U."/>
            <person name="Berka R.M."/>
            <person name="Martinez A.T."/>
            <person name="Covert S.F."/>
            <person name="Blanchette R.A."/>
            <person name="Cullen D."/>
        </authorList>
    </citation>
    <scope>NUCLEOTIDE SEQUENCE [LARGE SCALE GENOMIC DNA]</scope>
    <source>
        <strain evidence="8 9">11061_1 CR5-6</strain>
    </source>
</reference>
<protein>
    <recommendedName>
        <fullName evidence="7">Enoyl reductase (ER) domain-containing protein</fullName>
    </recommendedName>
</protein>
<gene>
    <name evidence="8" type="ORF">PHLGIDRAFT_82541</name>
</gene>
<dbReference type="GO" id="GO:0005737">
    <property type="term" value="C:cytoplasm"/>
    <property type="evidence" value="ECO:0007669"/>
    <property type="project" value="TreeGrafter"/>
</dbReference>
<dbReference type="Gene3D" id="3.90.180.10">
    <property type="entry name" value="Medium-chain alcohol dehydrogenases, catalytic domain"/>
    <property type="match status" value="1"/>
</dbReference>
<dbReference type="CDD" id="cd08254">
    <property type="entry name" value="hydroxyacyl_CoA_DH"/>
    <property type="match status" value="1"/>
</dbReference>
<dbReference type="EMBL" id="KN840442">
    <property type="protein sequence ID" value="KIP11980.1"/>
    <property type="molecule type" value="Genomic_DNA"/>
</dbReference>
<dbReference type="SUPFAM" id="SSF50129">
    <property type="entry name" value="GroES-like"/>
    <property type="match status" value="1"/>
</dbReference>
<dbReference type="PROSITE" id="PS00059">
    <property type="entry name" value="ADH_ZINC"/>
    <property type="match status" value="1"/>
</dbReference>
<dbReference type="GO" id="GO:0008270">
    <property type="term" value="F:zinc ion binding"/>
    <property type="evidence" value="ECO:0007669"/>
    <property type="project" value="InterPro"/>
</dbReference>
<dbReference type="OrthoDB" id="1879366at2759"/>
<sequence length="358" mass="37692">MATSVPATMTAYRLKPGQSQVVAETIDVPTPAADQVLVKVLAAGVCHTDLGLFNPDADVQARLNPEGKTFTLGHEGAGIIVSCGSAVASLRPILSVGTYVAIYAADACFRPDCYNCSHGMTNICTGKGYGINLDGAWASYVTVRAVCVVPVPSTPDKVPPAIVSTATDAALTPWHAMKTCCHLQPEHTILCLGVGGLGYNAVAIAKKCLGVKCVVACDVRDLALKTAHEAGADYIAKPEELSRLIADNGLNIDFAFDFVGSQRTFDLCFASVRGGGTITVLGIDSPTLNVPPLVAMSKQLTYKATYYGTRNDLVEVLQAIADGKLKPRAETRSMKEVVRVLEDLHAGTLSSRVALVPE</sequence>
<feature type="domain" description="Enoyl reductase (ER)" evidence="7">
    <location>
        <begin position="17"/>
        <end position="355"/>
    </location>
</feature>
<dbReference type="HOGENOM" id="CLU_026673_11_2_1"/>
<dbReference type="InterPro" id="IPR002328">
    <property type="entry name" value="ADH_Zn_CS"/>
</dbReference>